<reference evidence="6" key="1">
    <citation type="journal article" date="2019" name="Int. J. Syst. Evol. Microbiol.">
        <title>The Global Catalogue of Microorganisms (GCM) 10K type strain sequencing project: providing services to taxonomists for standard genome sequencing and annotation.</title>
        <authorList>
            <consortium name="The Broad Institute Genomics Platform"/>
            <consortium name="The Broad Institute Genome Sequencing Center for Infectious Disease"/>
            <person name="Wu L."/>
            <person name="Ma J."/>
        </authorList>
    </citation>
    <scope>NUCLEOTIDE SEQUENCE [LARGE SCALE GENOMIC DNA]</scope>
    <source>
        <strain evidence="6">JCM 18715</strain>
    </source>
</reference>
<dbReference type="PANTHER" id="PTHR43685:SF5">
    <property type="entry name" value="GLYCOSYLTRANSFERASE EPSE-RELATED"/>
    <property type="match status" value="1"/>
</dbReference>
<keyword evidence="2" id="KW-0328">Glycosyltransferase</keyword>
<evidence type="ECO:0000259" key="4">
    <source>
        <dbReference type="Pfam" id="PF00535"/>
    </source>
</evidence>
<evidence type="ECO:0000256" key="3">
    <source>
        <dbReference type="ARBA" id="ARBA00022679"/>
    </source>
</evidence>
<keyword evidence="3" id="KW-0808">Transferase</keyword>
<keyword evidence="6" id="KW-1185">Reference proteome</keyword>
<proteinExistence type="inferred from homology"/>
<evidence type="ECO:0000256" key="2">
    <source>
        <dbReference type="ARBA" id="ARBA00022676"/>
    </source>
</evidence>
<gene>
    <name evidence="5" type="ORF">GCM10025770_16750</name>
</gene>
<dbReference type="InterPro" id="IPR050834">
    <property type="entry name" value="Glycosyltransf_2"/>
</dbReference>
<evidence type="ECO:0000313" key="6">
    <source>
        <dbReference type="Proteomes" id="UP001500547"/>
    </source>
</evidence>
<dbReference type="CDD" id="cd00761">
    <property type="entry name" value="Glyco_tranf_GTA_type"/>
    <property type="match status" value="1"/>
</dbReference>
<dbReference type="Pfam" id="PF00535">
    <property type="entry name" value="Glycos_transf_2"/>
    <property type="match status" value="1"/>
</dbReference>
<dbReference type="EMBL" id="BAABLD010000008">
    <property type="protein sequence ID" value="GAA5163866.1"/>
    <property type="molecule type" value="Genomic_DNA"/>
</dbReference>
<dbReference type="Proteomes" id="UP001500547">
    <property type="component" value="Unassembled WGS sequence"/>
</dbReference>
<dbReference type="RefSeq" id="WP_345532449.1">
    <property type="nucleotide sequence ID" value="NZ_BAABLD010000008.1"/>
</dbReference>
<sequence>MIQAGVQIIILARDRPDFLRDALRSICTQDTRDFSVCISDNSETDAVEAMVGAEFPQFTYVRRRPALPALEHFRRVMEESSAEHVVFFHDDDVMCPTFVRTLSAALEADPGVAAVAGNAAILKNSCVTAVTTMGGVSAVRDIAGAEALARAYLEHQSSGVAAFPGYMYRRATLAGLCLDPDHGGKYADVSFLMKLAERGRLRWLPQVLMHYRIHGGNDSGRESIPQVRKLLHYVCSTTSIRRDSAIVREYRYRYWLRWWRVRRTAMNRNSPWRERVVQRYLVLGGLRFALTRPDICLRYMNRRGR</sequence>
<evidence type="ECO:0000256" key="1">
    <source>
        <dbReference type="ARBA" id="ARBA00006739"/>
    </source>
</evidence>
<comment type="caution">
    <text evidence="5">The sequence shown here is derived from an EMBL/GenBank/DDBJ whole genome shotgun (WGS) entry which is preliminary data.</text>
</comment>
<dbReference type="PANTHER" id="PTHR43685">
    <property type="entry name" value="GLYCOSYLTRANSFERASE"/>
    <property type="match status" value="1"/>
</dbReference>
<protein>
    <recommendedName>
        <fullName evidence="4">Glycosyltransferase 2-like domain-containing protein</fullName>
    </recommendedName>
</protein>
<dbReference type="Gene3D" id="3.90.550.10">
    <property type="entry name" value="Spore Coat Polysaccharide Biosynthesis Protein SpsA, Chain A"/>
    <property type="match status" value="1"/>
</dbReference>
<feature type="domain" description="Glycosyltransferase 2-like" evidence="4">
    <location>
        <begin position="8"/>
        <end position="116"/>
    </location>
</feature>
<dbReference type="InterPro" id="IPR029044">
    <property type="entry name" value="Nucleotide-diphossugar_trans"/>
</dbReference>
<evidence type="ECO:0000313" key="5">
    <source>
        <dbReference type="EMBL" id="GAA5163866.1"/>
    </source>
</evidence>
<dbReference type="InterPro" id="IPR001173">
    <property type="entry name" value="Glyco_trans_2-like"/>
</dbReference>
<accession>A0ABP9QLD6</accession>
<name>A0ABP9QLD6_9RHOO</name>
<comment type="similarity">
    <text evidence="1">Belongs to the glycosyltransferase 2 family.</text>
</comment>
<organism evidence="5 6">
    <name type="scientific">Viridibacterium curvum</name>
    <dbReference type="NCBI Taxonomy" id="1101404"/>
    <lineage>
        <taxon>Bacteria</taxon>
        <taxon>Pseudomonadati</taxon>
        <taxon>Pseudomonadota</taxon>
        <taxon>Betaproteobacteria</taxon>
        <taxon>Rhodocyclales</taxon>
        <taxon>Rhodocyclaceae</taxon>
        <taxon>Viridibacterium</taxon>
    </lineage>
</organism>
<dbReference type="SUPFAM" id="SSF53448">
    <property type="entry name" value="Nucleotide-diphospho-sugar transferases"/>
    <property type="match status" value="1"/>
</dbReference>